<dbReference type="Proteomes" id="UP000000763">
    <property type="component" value="Chromosome 1"/>
</dbReference>
<evidence type="ECO:0000256" key="1">
    <source>
        <dbReference type="SAM" id="MobiDB-lite"/>
    </source>
</evidence>
<gene>
    <name evidence="3" type="ORF">B1039D07.1</name>
    <name evidence="2" type="ORF">P0493G01.32</name>
</gene>
<evidence type="ECO:0000313" key="2">
    <source>
        <dbReference type="EMBL" id="BAB39938.1"/>
    </source>
</evidence>
<dbReference type="EMBL" id="AP002914">
    <property type="protein sequence ID" value="BAB39938.1"/>
    <property type="molecule type" value="Genomic_DNA"/>
</dbReference>
<dbReference type="AlphaFoldDB" id="Q9AS50"/>
<feature type="region of interest" description="Disordered" evidence="1">
    <location>
        <begin position="32"/>
        <end position="51"/>
    </location>
</feature>
<dbReference type="EMBL" id="AP003198">
    <property type="protein sequence ID" value="BAB64039.1"/>
    <property type="molecule type" value="Genomic_DNA"/>
</dbReference>
<protein>
    <submittedName>
        <fullName evidence="2">Uncharacterized protein</fullName>
    </submittedName>
</protein>
<reference evidence="4" key="2">
    <citation type="journal article" date="2005" name="Nature">
        <title>The map-based sequence of the rice genome.</title>
        <authorList>
            <consortium name="International rice genome sequencing project (IRGSP)"/>
            <person name="Matsumoto T."/>
            <person name="Wu J."/>
            <person name="Kanamori H."/>
            <person name="Katayose Y."/>
            <person name="Fujisawa M."/>
            <person name="Namiki N."/>
            <person name="Mizuno H."/>
            <person name="Yamamoto K."/>
            <person name="Antonio B.A."/>
            <person name="Baba T."/>
            <person name="Sakata K."/>
            <person name="Nagamura Y."/>
            <person name="Aoki H."/>
            <person name="Arikawa K."/>
            <person name="Arita K."/>
            <person name="Bito T."/>
            <person name="Chiden Y."/>
            <person name="Fujitsuka N."/>
            <person name="Fukunaka R."/>
            <person name="Hamada M."/>
            <person name="Harada C."/>
            <person name="Hayashi A."/>
            <person name="Hijishita S."/>
            <person name="Honda M."/>
            <person name="Hosokawa S."/>
            <person name="Ichikawa Y."/>
            <person name="Idonuma A."/>
            <person name="Iijima M."/>
            <person name="Ikeda M."/>
            <person name="Ikeno M."/>
            <person name="Ito K."/>
            <person name="Ito S."/>
            <person name="Ito T."/>
            <person name="Ito Y."/>
            <person name="Ito Y."/>
            <person name="Iwabuchi A."/>
            <person name="Kamiya K."/>
            <person name="Karasawa W."/>
            <person name="Kurita K."/>
            <person name="Katagiri S."/>
            <person name="Kikuta A."/>
            <person name="Kobayashi H."/>
            <person name="Kobayashi N."/>
            <person name="Machita K."/>
            <person name="Maehara T."/>
            <person name="Masukawa M."/>
            <person name="Mizubayashi T."/>
            <person name="Mukai Y."/>
            <person name="Nagasaki H."/>
            <person name="Nagata Y."/>
            <person name="Naito S."/>
            <person name="Nakashima M."/>
            <person name="Nakama Y."/>
            <person name="Nakamichi Y."/>
            <person name="Nakamura M."/>
            <person name="Meguro A."/>
            <person name="Negishi M."/>
            <person name="Ohta I."/>
            <person name="Ohta T."/>
            <person name="Okamoto M."/>
            <person name="Ono N."/>
            <person name="Saji S."/>
            <person name="Sakaguchi M."/>
            <person name="Sakai K."/>
            <person name="Shibata M."/>
            <person name="Shimokawa T."/>
            <person name="Song J."/>
            <person name="Takazaki Y."/>
            <person name="Terasawa K."/>
            <person name="Tsugane M."/>
            <person name="Tsuji K."/>
            <person name="Ueda S."/>
            <person name="Waki K."/>
            <person name="Yamagata H."/>
            <person name="Yamamoto M."/>
            <person name="Yamamoto S."/>
            <person name="Yamane H."/>
            <person name="Yoshiki S."/>
            <person name="Yoshihara R."/>
            <person name="Yukawa K."/>
            <person name="Zhong H."/>
            <person name="Yano M."/>
            <person name="Yuan Q."/>
            <person name="Ouyang S."/>
            <person name="Liu J."/>
            <person name="Jones K.M."/>
            <person name="Gansberger K."/>
            <person name="Moffat K."/>
            <person name="Hill J."/>
            <person name="Bera J."/>
            <person name="Fadrosh D."/>
            <person name="Jin S."/>
            <person name="Johri S."/>
            <person name="Kim M."/>
            <person name="Overton L."/>
            <person name="Reardon M."/>
            <person name="Tsitrin T."/>
            <person name="Vuong H."/>
            <person name="Weaver B."/>
            <person name="Ciecko A."/>
            <person name="Tallon L."/>
            <person name="Jackson J."/>
            <person name="Pai G."/>
            <person name="Aken S.V."/>
            <person name="Utterback T."/>
            <person name="Reidmuller S."/>
            <person name="Feldblyum T."/>
            <person name="Hsiao J."/>
            <person name="Zismann V."/>
            <person name="Iobst S."/>
            <person name="de Vazeille A.R."/>
            <person name="Buell C.R."/>
            <person name="Ying K."/>
            <person name="Li Y."/>
            <person name="Lu T."/>
            <person name="Huang Y."/>
            <person name="Zhao Q."/>
            <person name="Feng Q."/>
            <person name="Zhang L."/>
            <person name="Zhu J."/>
            <person name="Weng Q."/>
            <person name="Mu J."/>
            <person name="Lu Y."/>
            <person name="Fan D."/>
            <person name="Liu Y."/>
            <person name="Guan J."/>
            <person name="Zhang Y."/>
            <person name="Yu S."/>
            <person name="Liu X."/>
            <person name="Zhang Y."/>
            <person name="Hong G."/>
            <person name="Han B."/>
            <person name="Choisne N."/>
            <person name="Demange N."/>
            <person name="Orjeda G."/>
            <person name="Samain S."/>
            <person name="Cattolico L."/>
            <person name="Pelletier E."/>
            <person name="Couloux A."/>
            <person name="Segurens B."/>
            <person name="Wincker P."/>
            <person name="D'Hont A."/>
            <person name="Scarpelli C."/>
            <person name="Weissenbach J."/>
            <person name="Salanoubat M."/>
            <person name="Quetier F."/>
            <person name="Yu Y."/>
            <person name="Kim H.R."/>
            <person name="Rambo T."/>
            <person name="Currie J."/>
            <person name="Collura K."/>
            <person name="Luo M."/>
            <person name="Yang T."/>
            <person name="Ammiraju J.S.S."/>
            <person name="Engler F."/>
            <person name="Soderlund C."/>
            <person name="Wing R.A."/>
            <person name="Palmer L.E."/>
            <person name="de la Bastide M."/>
            <person name="Spiegel L."/>
            <person name="Nascimento L."/>
            <person name="Zutavern T."/>
            <person name="O'Shaughnessy A."/>
            <person name="Dike S."/>
            <person name="Dedhia N."/>
            <person name="Preston R."/>
            <person name="Balija V."/>
            <person name="McCombie W.R."/>
            <person name="Chow T."/>
            <person name="Chen H."/>
            <person name="Chung M."/>
            <person name="Chen C."/>
            <person name="Shaw J."/>
            <person name="Wu H."/>
            <person name="Hsiao K."/>
            <person name="Chao Y."/>
            <person name="Chu M."/>
            <person name="Cheng C."/>
            <person name="Hour A."/>
            <person name="Lee P."/>
            <person name="Lin S."/>
            <person name="Lin Y."/>
            <person name="Liou J."/>
            <person name="Liu S."/>
            <person name="Hsing Y."/>
            <person name="Raghuvanshi S."/>
            <person name="Mohanty A."/>
            <person name="Bharti A.K."/>
            <person name="Gaur A."/>
            <person name="Gupta V."/>
            <person name="Kumar D."/>
            <person name="Ravi V."/>
            <person name="Vij S."/>
            <person name="Kapur A."/>
            <person name="Khurana P."/>
            <person name="Khurana P."/>
            <person name="Khurana J.P."/>
            <person name="Tyagi A.K."/>
            <person name="Gaikwad K."/>
            <person name="Singh A."/>
            <person name="Dalal V."/>
            <person name="Srivastava S."/>
            <person name="Dixit A."/>
            <person name="Pal A.K."/>
            <person name="Ghazi I.A."/>
            <person name="Yadav M."/>
            <person name="Pandit A."/>
            <person name="Bhargava A."/>
            <person name="Sureshbabu K."/>
            <person name="Batra K."/>
            <person name="Sharma T.R."/>
            <person name="Mohapatra T."/>
            <person name="Singh N.K."/>
            <person name="Messing J."/>
            <person name="Nelson A.B."/>
            <person name="Fuks G."/>
            <person name="Kavchok S."/>
            <person name="Keizer G."/>
            <person name="Linton E."/>
            <person name="Llaca V."/>
            <person name="Song R."/>
            <person name="Tanyolac B."/>
            <person name="Young S."/>
            <person name="Ho-Il K."/>
            <person name="Hahn J.H."/>
            <person name="Sangsakoo G."/>
            <person name="Vanavichit A."/>
            <person name="de Mattos Luiz.A.T."/>
            <person name="Zimmer P.D."/>
            <person name="Malone G."/>
            <person name="Dellagostin O."/>
            <person name="de Oliveira A.C."/>
            <person name="Bevan M."/>
            <person name="Bancroft I."/>
            <person name="Minx P."/>
            <person name="Cordum H."/>
            <person name="Wilson R."/>
            <person name="Cheng Z."/>
            <person name="Jin W."/>
            <person name="Jiang J."/>
            <person name="Leong S.A."/>
            <person name="Iwama H."/>
            <person name="Gojobori T."/>
            <person name="Itoh T."/>
            <person name="Niimura Y."/>
            <person name="Fujii Y."/>
            <person name="Habara T."/>
            <person name="Sakai H."/>
            <person name="Sato Y."/>
            <person name="Wilson G."/>
            <person name="Kumar K."/>
            <person name="McCouch S."/>
            <person name="Juretic N."/>
            <person name="Hoen D."/>
            <person name="Wright S."/>
            <person name="Bruskiewich R."/>
            <person name="Bureau T."/>
            <person name="Miyao A."/>
            <person name="Hirochika H."/>
            <person name="Nishikawa T."/>
            <person name="Kadowaki K."/>
            <person name="Sugiura M."/>
            <person name="Burr B."/>
            <person name="Sasaki T."/>
        </authorList>
    </citation>
    <scope>NUCLEOTIDE SEQUENCE [LARGE SCALE GENOMIC DNA]</scope>
    <source>
        <strain evidence="4">cv. Nipponbare</strain>
    </source>
</reference>
<name>Q9AS50_ORYSJ</name>
<reference evidence="2" key="1">
    <citation type="journal article" date="2002" name="Nature">
        <title>The genome sequence and structure of rice chromosome 1.</title>
        <authorList>
            <person name="Sasaki T."/>
            <person name="Matsumoto T."/>
            <person name="Yamamoto K."/>
            <person name="Sakata K."/>
            <person name="Baba T."/>
            <person name="Katayose Y."/>
            <person name="Wu J."/>
            <person name="Niimura Y."/>
            <person name="Cheng Z."/>
            <person name="Nagamura Y."/>
            <person name="Antonio B.A."/>
            <person name="Kanamori H."/>
            <person name="Hosokawa S."/>
            <person name="Masukawa M."/>
            <person name="Arikawa K."/>
            <person name="Chiden Y."/>
            <person name="Hayashi M."/>
            <person name="Okamoto M."/>
            <person name="Ando T."/>
            <person name="Aoki H."/>
            <person name="Arita K."/>
            <person name="Hamada M."/>
            <person name="Harada C."/>
            <person name="Hijishita S."/>
            <person name="Honda M."/>
            <person name="Ichikawa Y."/>
            <person name="Idonuma A."/>
            <person name="Iijima M."/>
            <person name="Ikeda M."/>
            <person name="Ikeno M."/>
            <person name="Itoh S."/>
            <person name="Itoh T."/>
            <person name="Itoh Y."/>
            <person name="Itoh Y."/>
            <person name="Iwabuchi A."/>
            <person name="Kamiya K."/>
            <person name="Karasawa W."/>
            <person name="Katagiri S."/>
            <person name="Kikuta A."/>
            <person name="Kobayashi N."/>
            <person name="Kono I."/>
            <person name="Machita K."/>
            <person name="Maehara T."/>
            <person name="Mizuno H."/>
            <person name="Mizubayashi T."/>
            <person name="Mukai Y."/>
            <person name="Nagasaki H."/>
            <person name="Nakashima M."/>
            <person name="Nakama Y."/>
            <person name="Nakamichi Y."/>
            <person name="Nakamura M."/>
            <person name="Namiki N."/>
            <person name="Negishi M."/>
            <person name="Ohta I."/>
            <person name="Ono N."/>
            <person name="Saji S."/>
            <person name="Sakai K."/>
            <person name="Shibata M."/>
            <person name="Shimokawa T."/>
            <person name="Shomura A."/>
            <person name="Song J."/>
            <person name="Takazaki Y."/>
            <person name="Terasawa K."/>
            <person name="Tsuji K."/>
            <person name="Waki K."/>
            <person name="Yamagata H."/>
            <person name="Yamane H."/>
            <person name="Yoshiki S."/>
            <person name="Yoshihara R."/>
            <person name="Yukawa K."/>
            <person name="Zhong H."/>
            <person name="Iwama H."/>
            <person name="Endo T."/>
            <person name="Ito H."/>
            <person name="Hahn J.H."/>
            <person name="Kim H.I."/>
            <person name="Eun M.Y."/>
            <person name="Yano M."/>
            <person name="Jiang J."/>
            <person name="Gojobori T."/>
        </authorList>
    </citation>
    <scope>NUCLEOTIDE SEQUENCE</scope>
</reference>
<evidence type="ECO:0000313" key="4">
    <source>
        <dbReference type="Proteomes" id="UP000000763"/>
    </source>
</evidence>
<sequence length="51" mass="5649">MTAEGGEEEGEGVRSSWRTTVSGLIYEEVVTRDMTAEGGEEEGEGVRRQWD</sequence>
<accession>Q9AS50</accession>
<evidence type="ECO:0000313" key="3">
    <source>
        <dbReference type="EMBL" id="BAB64039.1"/>
    </source>
</evidence>
<dbReference type="Proteomes" id="UP000817658">
    <property type="component" value="Chromosome 1"/>
</dbReference>
<proteinExistence type="predicted"/>
<reference evidence="4" key="3">
    <citation type="journal article" date="2008" name="Nucleic Acids Res.">
        <title>The rice annotation project database (RAP-DB): 2008 update.</title>
        <authorList>
            <consortium name="The rice annotation project (RAP)"/>
        </authorList>
    </citation>
    <scope>GENOME REANNOTATION</scope>
    <source>
        <strain evidence="4">cv. Nipponbare</strain>
    </source>
</reference>
<organism evidence="2">
    <name type="scientific">Oryza sativa subsp. japonica</name>
    <name type="common">Rice</name>
    <dbReference type="NCBI Taxonomy" id="39947"/>
    <lineage>
        <taxon>Eukaryota</taxon>
        <taxon>Viridiplantae</taxon>
        <taxon>Streptophyta</taxon>
        <taxon>Embryophyta</taxon>
        <taxon>Tracheophyta</taxon>
        <taxon>Spermatophyta</taxon>
        <taxon>Magnoliopsida</taxon>
        <taxon>Liliopsida</taxon>
        <taxon>Poales</taxon>
        <taxon>Poaceae</taxon>
        <taxon>BOP clade</taxon>
        <taxon>Oryzoideae</taxon>
        <taxon>Oryzeae</taxon>
        <taxon>Oryzinae</taxon>
        <taxon>Oryza</taxon>
        <taxon>Oryza sativa</taxon>
    </lineage>
</organism>